<comment type="subcellular location">
    <subcellularLocation>
        <location evidence="1">Cytoplasm</location>
    </subcellularLocation>
</comment>
<feature type="active site" evidence="6">
    <location>
        <position position="70"/>
    </location>
</feature>
<dbReference type="Gene3D" id="3.90.70.10">
    <property type="entry name" value="Cysteine proteinases"/>
    <property type="match status" value="1"/>
</dbReference>
<dbReference type="EMBL" id="VUMX01000008">
    <property type="protein sequence ID" value="MST86877.1"/>
    <property type="molecule type" value="Genomic_DNA"/>
</dbReference>
<keyword evidence="3 5" id="KW-0378">Hydrolase</keyword>
<comment type="similarity">
    <text evidence="5">Belongs to the peptidase C1 family.</text>
</comment>
<evidence type="ECO:0000256" key="5">
    <source>
        <dbReference type="PIRNR" id="PIRNR005700"/>
    </source>
</evidence>
<feature type="active site" evidence="6">
    <location>
        <position position="382"/>
    </location>
</feature>
<comment type="caution">
    <text evidence="7">The sequence shown here is derived from an EMBL/GenBank/DDBJ whole genome shotgun (WGS) entry which is preliminary data.</text>
</comment>
<evidence type="ECO:0000313" key="8">
    <source>
        <dbReference type="Proteomes" id="UP000438120"/>
    </source>
</evidence>
<dbReference type="PANTHER" id="PTHR10363:SF2">
    <property type="entry name" value="BLEOMYCIN HYDROLASE"/>
    <property type="match status" value="1"/>
</dbReference>
<keyword evidence="8" id="KW-1185">Reference proteome</keyword>
<gene>
    <name evidence="7" type="ORF">FYJ62_04310</name>
</gene>
<dbReference type="InterPro" id="IPR000169">
    <property type="entry name" value="Pept_cys_AS"/>
</dbReference>
<keyword evidence="5 7" id="KW-0031">Aminopeptidase</keyword>
<dbReference type="GO" id="GO:0043418">
    <property type="term" value="P:homocysteine catabolic process"/>
    <property type="evidence" value="ECO:0007669"/>
    <property type="project" value="TreeGrafter"/>
</dbReference>
<sequence length="437" mass="49942">MSHKLNLEEIAEFSRGFNADPKNQAIARAAGRSGVIEASWNPEVSRRLNRTFSVELDTDNVTNQERSGRCWLFSTLNVVRHNFGAKNKAKNFTFSQAYNYFWDKIERANYFYDRIIATADRPLDDRTVRGYLDWTTTDGGQWHMAASVIAKYGVVPSYAMPESFNSNHSDALNMVLSDKQKKDALTLRKLVQAGDEAAVEAKRKEFLAEIYKIMAIAVGEPPKTFDLEFRDDDKHYHLEKNLTPVEFFNKYCDTDFDDYVVLANAPDHELNRVLHLGFEDNVAGGLPNLFVNVPMEYLEDATVKMLQSGRAVWFGNDVLRQMDRKTGFMDPDLYKLDDLLGIDTAMTKAERLATGVGMSSHDMAIVGVDVDHGEIRQWKVENSWGDKSGAKGYFVMSNDWFREYVYEVTVKKEFVPKQILDLLETEPVELNPWDSLI</sequence>
<keyword evidence="2 5" id="KW-0645">Protease</keyword>
<dbReference type="InterPro" id="IPR004134">
    <property type="entry name" value="Peptidase_C1B"/>
</dbReference>
<accession>A0A6A8MDE0</accession>
<feature type="active site" evidence="6">
    <location>
        <position position="361"/>
    </location>
</feature>
<reference evidence="7 8" key="1">
    <citation type="submission" date="2019-08" db="EMBL/GenBank/DDBJ databases">
        <title>In-depth cultivation of the pig gut microbiome towards novel bacterial diversity and tailored functional studies.</title>
        <authorList>
            <person name="Wylensek D."/>
            <person name="Hitch T.C.A."/>
            <person name="Clavel T."/>
        </authorList>
    </citation>
    <scope>NUCLEOTIDE SEQUENCE [LARGE SCALE GENOMIC DNA]</scope>
    <source>
        <strain evidence="7 8">Bifido-178-WT-2B</strain>
    </source>
</reference>
<dbReference type="PANTHER" id="PTHR10363">
    <property type="entry name" value="BLEOMYCIN HYDROLASE"/>
    <property type="match status" value="1"/>
</dbReference>
<dbReference type="Pfam" id="PF03051">
    <property type="entry name" value="Peptidase_C1_2"/>
    <property type="match status" value="1"/>
</dbReference>
<evidence type="ECO:0000256" key="2">
    <source>
        <dbReference type="ARBA" id="ARBA00022670"/>
    </source>
</evidence>
<dbReference type="RefSeq" id="WP_154548082.1">
    <property type="nucleotide sequence ID" value="NZ_VUMX01000008.1"/>
</dbReference>
<dbReference type="CDD" id="cd00585">
    <property type="entry name" value="Peptidase_C1B"/>
    <property type="match status" value="1"/>
</dbReference>
<dbReference type="OrthoDB" id="1111399at2"/>
<dbReference type="GO" id="GO:0009636">
    <property type="term" value="P:response to toxic substance"/>
    <property type="evidence" value="ECO:0007669"/>
    <property type="project" value="TreeGrafter"/>
</dbReference>
<evidence type="ECO:0000256" key="4">
    <source>
        <dbReference type="ARBA" id="ARBA00022807"/>
    </source>
</evidence>
<evidence type="ECO:0000256" key="6">
    <source>
        <dbReference type="PIRSR" id="PIRSR005700-1"/>
    </source>
</evidence>
<dbReference type="GO" id="GO:0070005">
    <property type="term" value="F:cysteine-type aminopeptidase activity"/>
    <property type="evidence" value="ECO:0007669"/>
    <property type="project" value="InterPro"/>
</dbReference>
<name>A0A6A8MDE0_9LACO</name>
<dbReference type="GO" id="GO:0006508">
    <property type="term" value="P:proteolysis"/>
    <property type="evidence" value="ECO:0007669"/>
    <property type="project" value="UniProtKB-KW"/>
</dbReference>
<dbReference type="Proteomes" id="UP000438120">
    <property type="component" value="Unassembled WGS sequence"/>
</dbReference>
<dbReference type="GO" id="GO:0005737">
    <property type="term" value="C:cytoplasm"/>
    <property type="evidence" value="ECO:0007669"/>
    <property type="project" value="UniProtKB-SubCell"/>
</dbReference>
<dbReference type="PROSITE" id="PS00139">
    <property type="entry name" value="THIOL_PROTEASE_CYS"/>
    <property type="match status" value="1"/>
</dbReference>
<dbReference type="PIRSF" id="PIRSF005700">
    <property type="entry name" value="PepC"/>
    <property type="match status" value="1"/>
</dbReference>
<evidence type="ECO:0000256" key="1">
    <source>
        <dbReference type="ARBA" id="ARBA00004496"/>
    </source>
</evidence>
<dbReference type="AlphaFoldDB" id="A0A6A8MDE0"/>
<organism evidence="7 8">
    <name type="scientific">Lactobacillus porci</name>
    <dbReference type="NCBI Taxonomy" id="2012477"/>
    <lineage>
        <taxon>Bacteria</taxon>
        <taxon>Bacillati</taxon>
        <taxon>Bacillota</taxon>
        <taxon>Bacilli</taxon>
        <taxon>Lactobacillales</taxon>
        <taxon>Lactobacillaceae</taxon>
        <taxon>Lactobacillus</taxon>
    </lineage>
</organism>
<evidence type="ECO:0000256" key="3">
    <source>
        <dbReference type="ARBA" id="ARBA00022801"/>
    </source>
</evidence>
<evidence type="ECO:0000313" key="7">
    <source>
        <dbReference type="EMBL" id="MST86877.1"/>
    </source>
</evidence>
<keyword evidence="4 5" id="KW-0788">Thiol protease</keyword>
<dbReference type="SUPFAM" id="SSF54001">
    <property type="entry name" value="Cysteine proteinases"/>
    <property type="match status" value="1"/>
</dbReference>
<proteinExistence type="inferred from homology"/>
<dbReference type="InterPro" id="IPR038765">
    <property type="entry name" value="Papain-like_cys_pep_sf"/>
</dbReference>
<protein>
    <recommendedName>
        <fullName evidence="5">Aminopeptidase</fullName>
    </recommendedName>
</protein>